<feature type="non-terminal residue" evidence="2">
    <location>
        <position position="1"/>
    </location>
</feature>
<name>A0A5J9WMU5_9POAL</name>
<accession>A0A5J9WMU5</accession>
<gene>
    <name evidence="2" type="ORF">EJB05_00733</name>
</gene>
<evidence type="ECO:0000256" key="1">
    <source>
        <dbReference type="SAM" id="MobiDB-lite"/>
    </source>
</evidence>
<feature type="region of interest" description="Disordered" evidence="1">
    <location>
        <begin position="107"/>
        <end position="223"/>
    </location>
</feature>
<feature type="region of interest" description="Disordered" evidence="1">
    <location>
        <begin position="235"/>
        <end position="263"/>
    </location>
</feature>
<feature type="region of interest" description="Disordered" evidence="1">
    <location>
        <begin position="15"/>
        <end position="70"/>
    </location>
</feature>
<dbReference type="EMBL" id="RWGY01000002">
    <property type="protein sequence ID" value="TVU49423.1"/>
    <property type="molecule type" value="Genomic_DNA"/>
</dbReference>
<dbReference type="Proteomes" id="UP000324897">
    <property type="component" value="Chromosome 6"/>
</dbReference>
<proteinExistence type="predicted"/>
<sequence>MAVEALLDAAAVVPSVSRDDTTVTSSEEEASVVKQEAEVEDAGWAKRKRTRLRRRPDPRRRSCRGSRRRRSTCAYASSRWRAAAATCRPGAGHGPRVLRLRQGVRVLPGARRPQGQPPQQATFSGGGRRSAEAVAAGDGDGDGDGAGVVGRRRCHHVIRRRQQQGDGGARVPRVREDVPDGAGAGRAQALPLRRHHRQRRRSPSARRTSATKHGGGRVAIGFDLNLPALPDIAERYVAPEDGSGGAQPDRLQEAKAHDPGLIS</sequence>
<feature type="compositionally biased region" description="Basic residues" evidence="1">
    <location>
        <begin position="192"/>
        <end position="204"/>
    </location>
</feature>
<feature type="compositionally biased region" description="Basic residues" evidence="1">
    <location>
        <begin position="150"/>
        <end position="162"/>
    </location>
</feature>
<feature type="compositionally biased region" description="Low complexity" evidence="1">
    <location>
        <begin position="107"/>
        <end position="121"/>
    </location>
</feature>
<dbReference type="AlphaFoldDB" id="A0A5J9WMU5"/>
<dbReference type="Gramene" id="TVU49423">
    <property type="protein sequence ID" value="TVU49423"/>
    <property type="gene ID" value="EJB05_00733"/>
</dbReference>
<comment type="caution">
    <text evidence="2">The sequence shown here is derived from an EMBL/GenBank/DDBJ whole genome shotgun (WGS) entry which is preliminary data.</text>
</comment>
<keyword evidence="3" id="KW-1185">Reference proteome</keyword>
<evidence type="ECO:0000313" key="2">
    <source>
        <dbReference type="EMBL" id="TVU49423.1"/>
    </source>
</evidence>
<protein>
    <submittedName>
        <fullName evidence="2">Uncharacterized protein</fullName>
    </submittedName>
</protein>
<reference evidence="2 3" key="1">
    <citation type="journal article" date="2019" name="Sci. Rep.">
        <title>A high-quality genome of Eragrostis curvula grass provides insights into Poaceae evolution and supports new strategies to enhance forage quality.</title>
        <authorList>
            <person name="Carballo J."/>
            <person name="Santos B.A.C.M."/>
            <person name="Zappacosta D."/>
            <person name="Garbus I."/>
            <person name="Selva J.P."/>
            <person name="Gallo C.A."/>
            <person name="Diaz A."/>
            <person name="Albertini E."/>
            <person name="Caccamo M."/>
            <person name="Echenique V."/>
        </authorList>
    </citation>
    <scope>NUCLEOTIDE SEQUENCE [LARGE SCALE GENOMIC DNA]</scope>
    <source>
        <strain evidence="3">cv. Victoria</strain>
        <tissue evidence="2">Leaf</tissue>
    </source>
</reference>
<feature type="compositionally biased region" description="Basic and acidic residues" evidence="1">
    <location>
        <begin position="250"/>
        <end position="263"/>
    </location>
</feature>
<organism evidence="2 3">
    <name type="scientific">Eragrostis curvula</name>
    <name type="common">weeping love grass</name>
    <dbReference type="NCBI Taxonomy" id="38414"/>
    <lineage>
        <taxon>Eukaryota</taxon>
        <taxon>Viridiplantae</taxon>
        <taxon>Streptophyta</taxon>
        <taxon>Embryophyta</taxon>
        <taxon>Tracheophyta</taxon>
        <taxon>Spermatophyta</taxon>
        <taxon>Magnoliopsida</taxon>
        <taxon>Liliopsida</taxon>
        <taxon>Poales</taxon>
        <taxon>Poaceae</taxon>
        <taxon>PACMAD clade</taxon>
        <taxon>Chloridoideae</taxon>
        <taxon>Eragrostideae</taxon>
        <taxon>Eragrostidinae</taxon>
        <taxon>Eragrostis</taxon>
    </lineage>
</organism>
<evidence type="ECO:0000313" key="3">
    <source>
        <dbReference type="Proteomes" id="UP000324897"/>
    </source>
</evidence>
<feature type="compositionally biased region" description="Basic residues" evidence="1">
    <location>
        <begin position="45"/>
        <end position="70"/>
    </location>
</feature>